<dbReference type="InterPro" id="IPR016491">
    <property type="entry name" value="Septin"/>
</dbReference>
<evidence type="ECO:0000256" key="7">
    <source>
        <dbReference type="RuleBase" id="RU004560"/>
    </source>
</evidence>
<dbReference type="Pfam" id="PF00735">
    <property type="entry name" value="Septin"/>
    <property type="match status" value="1"/>
</dbReference>
<dbReference type="PANTHER" id="PTHR18884">
    <property type="entry name" value="SEPTIN"/>
    <property type="match status" value="1"/>
</dbReference>
<dbReference type="PROSITE" id="PS51719">
    <property type="entry name" value="G_SEPTIN"/>
    <property type="match status" value="1"/>
</dbReference>
<evidence type="ECO:0000313" key="10">
    <source>
        <dbReference type="Proteomes" id="UP000887565"/>
    </source>
</evidence>
<dbReference type="FunFam" id="3.40.50.300:FF:000162">
    <property type="entry name" value="septin-7 isoform X1"/>
    <property type="match status" value="1"/>
</dbReference>
<organism evidence="10 11">
    <name type="scientific">Romanomermis culicivorax</name>
    <name type="common">Nematode worm</name>
    <dbReference type="NCBI Taxonomy" id="13658"/>
    <lineage>
        <taxon>Eukaryota</taxon>
        <taxon>Metazoa</taxon>
        <taxon>Ecdysozoa</taxon>
        <taxon>Nematoda</taxon>
        <taxon>Enoplea</taxon>
        <taxon>Dorylaimia</taxon>
        <taxon>Mermithida</taxon>
        <taxon>Mermithoidea</taxon>
        <taxon>Mermithidae</taxon>
        <taxon>Romanomermis</taxon>
    </lineage>
</organism>
<dbReference type="Gene3D" id="3.40.50.300">
    <property type="entry name" value="P-loop containing nucleotide triphosphate hydrolases"/>
    <property type="match status" value="1"/>
</dbReference>
<keyword evidence="10" id="KW-1185">Reference proteome</keyword>
<keyword evidence="3 7" id="KW-0547">Nucleotide-binding</keyword>
<protein>
    <submittedName>
        <fullName evidence="11">Septin-type G domain-containing protein</fullName>
    </submittedName>
</protein>
<feature type="coiled-coil region" evidence="8">
    <location>
        <begin position="316"/>
        <end position="343"/>
    </location>
</feature>
<name>A0A915IGG9_ROMCU</name>
<keyword evidence="2" id="KW-0132">Cell division</keyword>
<dbReference type="InterPro" id="IPR027417">
    <property type="entry name" value="P-loop_NTPase"/>
</dbReference>
<evidence type="ECO:0000259" key="9">
    <source>
        <dbReference type="PROSITE" id="PS51719"/>
    </source>
</evidence>
<keyword evidence="4 8" id="KW-0175">Coiled coil</keyword>
<dbReference type="InterPro" id="IPR030379">
    <property type="entry name" value="G_SEPTIN_dom"/>
</dbReference>
<evidence type="ECO:0000256" key="2">
    <source>
        <dbReference type="ARBA" id="ARBA00022618"/>
    </source>
</evidence>
<dbReference type="GO" id="GO:0051301">
    <property type="term" value="P:cell division"/>
    <property type="evidence" value="ECO:0007669"/>
    <property type="project" value="UniProtKB-KW"/>
</dbReference>
<evidence type="ECO:0000256" key="3">
    <source>
        <dbReference type="ARBA" id="ARBA00022741"/>
    </source>
</evidence>
<accession>A0A915IGG9</accession>
<keyword evidence="5 7" id="KW-0342">GTP-binding</keyword>
<feature type="domain" description="Septin-type G" evidence="9">
    <location>
        <begin position="115"/>
        <end position="360"/>
    </location>
</feature>
<comment type="similarity">
    <text evidence="7">Belongs to the TRAFAC class TrmE-Era-EngA-EngB-Septin-like GTPase superfamily. Septin GTPase family.</text>
</comment>
<dbReference type="SUPFAM" id="SSF52540">
    <property type="entry name" value="P-loop containing nucleoside triphosphate hydrolases"/>
    <property type="match status" value="1"/>
</dbReference>
<dbReference type="GO" id="GO:0032154">
    <property type="term" value="C:cleavage furrow"/>
    <property type="evidence" value="ECO:0007669"/>
    <property type="project" value="UniProtKB-SubCell"/>
</dbReference>
<sequence>MSHVNLKWSSSKREQFFNNGGGNTPPVAAKPTPAALHSMNLSDKTANGFSNGDTHRSISPIVNASCNYATNGLMNGKENGASKVHQGHPVIINEVHGFVGFSNIPNQVFRKAIKRGFDFSLMVVGQSGLGKSTFVNTLFLTDICTPGKNTRLSTMTKTTRIEETVVKLVEKGVTLTLTLVDTPGFGDAVDNSNCWDTVIQYIDRKNMDFFNEETRVNRKDTIIDHRVHCCLYFIAPTGHGLKPLDIEFMKRLHDRVNIIPIIAKADTLTTEEMTFFKQKINKEIEEHKIKIYDFPDCDAGVGETKEQKRFRLDAKQRNYEKIIEEERRKVASLKESLDQDRQMFKQQYPEFHKYESSDSL</sequence>
<dbReference type="AlphaFoldDB" id="A0A915IGG9"/>
<evidence type="ECO:0000256" key="1">
    <source>
        <dbReference type="ARBA" id="ARBA00004626"/>
    </source>
</evidence>
<evidence type="ECO:0000256" key="4">
    <source>
        <dbReference type="ARBA" id="ARBA00023054"/>
    </source>
</evidence>
<evidence type="ECO:0000256" key="5">
    <source>
        <dbReference type="ARBA" id="ARBA00023134"/>
    </source>
</evidence>
<comment type="subcellular location">
    <subcellularLocation>
        <location evidence="1">Cleavage furrow</location>
    </subcellularLocation>
</comment>
<evidence type="ECO:0000256" key="8">
    <source>
        <dbReference type="SAM" id="Coils"/>
    </source>
</evidence>
<keyword evidence="6" id="KW-0131">Cell cycle</keyword>
<dbReference type="OMA" id="INEVHGF"/>
<reference evidence="11" key="1">
    <citation type="submission" date="2022-11" db="UniProtKB">
        <authorList>
            <consortium name="WormBaseParasite"/>
        </authorList>
    </citation>
    <scope>IDENTIFICATION</scope>
</reference>
<evidence type="ECO:0000313" key="11">
    <source>
        <dbReference type="WBParaSite" id="nRc.2.0.1.t12993-RA"/>
    </source>
</evidence>
<dbReference type="Proteomes" id="UP000887565">
    <property type="component" value="Unplaced"/>
</dbReference>
<evidence type="ECO:0000256" key="6">
    <source>
        <dbReference type="ARBA" id="ARBA00023306"/>
    </source>
</evidence>
<dbReference type="GO" id="GO:0005856">
    <property type="term" value="C:cytoskeleton"/>
    <property type="evidence" value="ECO:0007669"/>
    <property type="project" value="UniProtKB-ARBA"/>
</dbReference>
<proteinExistence type="inferred from homology"/>
<dbReference type="CDD" id="cd01850">
    <property type="entry name" value="CDC_Septin"/>
    <property type="match status" value="1"/>
</dbReference>
<dbReference type="WBParaSite" id="nRc.2.0.1.t12993-RA">
    <property type="protein sequence ID" value="nRc.2.0.1.t12993-RA"/>
    <property type="gene ID" value="nRc.2.0.1.g12993"/>
</dbReference>
<dbReference type="GO" id="GO:0005525">
    <property type="term" value="F:GTP binding"/>
    <property type="evidence" value="ECO:0007669"/>
    <property type="project" value="UniProtKB-KW"/>
</dbReference>